<reference evidence="2 3" key="1">
    <citation type="journal article" date="2016" name="Front. Microbiol.">
        <title>Genomic Resource of Rice Seed Associated Bacteria.</title>
        <authorList>
            <person name="Midha S."/>
            <person name="Bansal K."/>
            <person name="Sharma S."/>
            <person name="Kumar N."/>
            <person name="Patil P.P."/>
            <person name="Chaudhry V."/>
            <person name="Patil P.B."/>
        </authorList>
    </citation>
    <scope>NUCLEOTIDE SEQUENCE [LARGE SCALE GENOMIC DNA]</scope>
    <source>
        <strain evidence="2 3">RSA3</strain>
    </source>
</reference>
<organism evidence="2 3">
    <name type="scientific">Microbacterium testaceum</name>
    <name type="common">Aureobacterium testaceum</name>
    <name type="synonym">Brevibacterium testaceum</name>
    <dbReference type="NCBI Taxonomy" id="2033"/>
    <lineage>
        <taxon>Bacteria</taxon>
        <taxon>Bacillati</taxon>
        <taxon>Actinomycetota</taxon>
        <taxon>Actinomycetes</taxon>
        <taxon>Micrococcales</taxon>
        <taxon>Microbacteriaceae</taxon>
        <taxon>Microbacterium</taxon>
    </lineage>
</organism>
<dbReference type="Proteomes" id="UP000072189">
    <property type="component" value="Unassembled WGS sequence"/>
</dbReference>
<accession>A0A147F7N7</accession>
<dbReference type="SUPFAM" id="SSF51735">
    <property type="entry name" value="NAD(P)-binding Rossmann-fold domains"/>
    <property type="match status" value="1"/>
</dbReference>
<dbReference type="Pfam" id="PF01370">
    <property type="entry name" value="Epimerase"/>
    <property type="match status" value="1"/>
</dbReference>
<gene>
    <name evidence="2" type="ORF">RSA3_09335</name>
</gene>
<dbReference type="InterPro" id="IPR050177">
    <property type="entry name" value="Lipid_A_modif_metabolic_enz"/>
</dbReference>
<sequence length="321" mass="34722">MILITGATGFIGSHTARAVRDRGHEVLAVSRYDWRDEARFVLGAELPELARVHTGDPAALETLVEERRPDAIIHLDAFVNPVALRDDPARAVEANVEPTLALLELSRRYGVGRFVLASTVAVLPSIRYEPIDAAHPLVTPREGPAGGFYGVSKAVSEILALGYADAFPLDVRIIRPSAVYGFGMQWPIGVKPVVEGIVEGREVEIPTSGPPRDFTPVEDVAAIFAAAADCPADADRVFFAATGLPLTTPAEYLDVVRTTFPDARIRTVDEDADPAGVESRYRGVVDMSPARDQLGVEPAFATLGDGLRHYAEQYRRFRGAP</sequence>
<evidence type="ECO:0000259" key="1">
    <source>
        <dbReference type="Pfam" id="PF01370"/>
    </source>
</evidence>
<dbReference type="Gene3D" id="3.40.50.720">
    <property type="entry name" value="NAD(P)-binding Rossmann-like Domain"/>
    <property type="match status" value="1"/>
</dbReference>
<proteinExistence type="predicted"/>
<dbReference type="RefSeq" id="WP_058614147.1">
    <property type="nucleotide sequence ID" value="NZ_LDRV01000057.1"/>
</dbReference>
<evidence type="ECO:0000313" key="2">
    <source>
        <dbReference type="EMBL" id="KTS11926.1"/>
    </source>
</evidence>
<dbReference type="PATRIC" id="fig|2033.7.peg.2614"/>
<dbReference type="InterPro" id="IPR036291">
    <property type="entry name" value="NAD(P)-bd_dom_sf"/>
</dbReference>
<protein>
    <recommendedName>
        <fullName evidence="1">NAD-dependent epimerase/dehydratase domain-containing protein</fullName>
    </recommendedName>
</protein>
<dbReference type="EMBL" id="LDRV01000057">
    <property type="protein sequence ID" value="KTS11926.1"/>
    <property type="molecule type" value="Genomic_DNA"/>
</dbReference>
<comment type="caution">
    <text evidence="2">The sequence shown here is derived from an EMBL/GenBank/DDBJ whole genome shotgun (WGS) entry which is preliminary data.</text>
</comment>
<evidence type="ECO:0000313" key="3">
    <source>
        <dbReference type="Proteomes" id="UP000072189"/>
    </source>
</evidence>
<dbReference type="InterPro" id="IPR001509">
    <property type="entry name" value="Epimerase_deHydtase"/>
</dbReference>
<dbReference type="AlphaFoldDB" id="A0A147F7N7"/>
<dbReference type="PANTHER" id="PTHR43245">
    <property type="entry name" value="BIFUNCTIONAL POLYMYXIN RESISTANCE PROTEIN ARNA"/>
    <property type="match status" value="1"/>
</dbReference>
<feature type="domain" description="NAD-dependent epimerase/dehydratase" evidence="1">
    <location>
        <begin position="2"/>
        <end position="232"/>
    </location>
</feature>
<name>A0A147F7N7_MICTE</name>